<dbReference type="PROSITE" id="PS01285">
    <property type="entry name" value="FA58C_1"/>
    <property type="match status" value="1"/>
</dbReference>
<dbReference type="STRING" id="283909.R7TIJ9"/>
<dbReference type="Gene3D" id="2.60.120.260">
    <property type="entry name" value="Galactose-binding domain-like"/>
    <property type="match status" value="1"/>
</dbReference>
<dbReference type="EMBL" id="KB309672">
    <property type="protein sequence ID" value="ELT93668.1"/>
    <property type="molecule type" value="Genomic_DNA"/>
</dbReference>
<dbReference type="InterPro" id="IPR000421">
    <property type="entry name" value="FA58C"/>
</dbReference>
<accession>R7TIJ9</accession>
<dbReference type="AlphaFoldDB" id="R7TIJ9"/>
<organism evidence="2">
    <name type="scientific">Capitella teleta</name>
    <name type="common">Polychaete worm</name>
    <dbReference type="NCBI Taxonomy" id="283909"/>
    <lineage>
        <taxon>Eukaryota</taxon>
        <taxon>Metazoa</taxon>
        <taxon>Spiralia</taxon>
        <taxon>Lophotrochozoa</taxon>
        <taxon>Annelida</taxon>
        <taxon>Polychaeta</taxon>
        <taxon>Sedentaria</taxon>
        <taxon>Scolecida</taxon>
        <taxon>Capitellidae</taxon>
        <taxon>Capitella</taxon>
    </lineage>
</organism>
<dbReference type="FunFam" id="2.60.120.260:FF:000016">
    <property type="entry name" value="Contactin-associated protein-like 4 isoform 1"/>
    <property type="match status" value="1"/>
</dbReference>
<dbReference type="OrthoDB" id="10028859at2759"/>
<dbReference type="InterPro" id="IPR008979">
    <property type="entry name" value="Galactose-bd-like_sf"/>
</dbReference>
<name>R7TIJ9_CAPTE</name>
<evidence type="ECO:0000259" key="1">
    <source>
        <dbReference type="PROSITE" id="PS50022"/>
    </source>
</evidence>
<dbReference type="CDD" id="cd00057">
    <property type="entry name" value="FA58C"/>
    <property type="match status" value="1"/>
</dbReference>
<proteinExistence type="predicted"/>
<dbReference type="SMART" id="SM00231">
    <property type="entry name" value="FA58C"/>
    <property type="match status" value="1"/>
</dbReference>
<sequence>MYSSECAEEELISGTDHFLPDGYLTASSQADDNHGPSRSRLNASALGELSGGWVPQYMNNEQWIQVDFGYSIAVMGIALQGQDQINNFVTQFYVSYSEDLETWREYKDPNENDTMLFDGNFDNVNVRKRYFNHGFIARAVRLHPTAWNGFIAVRWELIGCPGSLKCSRK</sequence>
<dbReference type="OMA" id="WGFAHEA"/>
<evidence type="ECO:0000313" key="3">
    <source>
        <dbReference type="EnsemblMetazoa" id="CapteP122135"/>
    </source>
</evidence>
<dbReference type="Pfam" id="PF00754">
    <property type="entry name" value="F5_F8_type_C"/>
    <property type="match status" value="1"/>
</dbReference>
<feature type="domain" description="F5/8 type C" evidence="1">
    <location>
        <begin position="6"/>
        <end position="160"/>
    </location>
</feature>
<gene>
    <name evidence="2" type="ORF">CAPTEDRAFT_122135</name>
</gene>
<dbReference type="Proteomes" id="UP000014760">
    <property type="component" value="Unassembled WGS sequence"/>
</dbReference>
<dbReference type="HOGENOM" id="CLU_030066_1_0_1"/>
<dbReference type="EMBL" id="AMQN01012671">
    <property type="status" value="NOT_ANNOTATED_CDS"/>
    <property type="molecule type" value="Genomic_DNA"/>
</dbReference>
<evidence type="ECO:0000313" key="2">
    <source>
        <dbReference type="EMBL" id="ELT93668.1"/>
    </source>
</evidence>
<dbReference type="PANTHER" id="PTHR24543">
    <property type="entry name" value="MULTICOPPER OXIDASE-RELATED"/>
    <property type="match status" value="1"/>
</dbReference>
<evidence type="ECO:0000313" key="4">
    <source>
        <dbReference type="Proteomes" id="UP000014760"/>
    </source>
</evidence>
<keyword evidence="4" id="KW-1185">Reference proteome</keyword>
<reference evidence="2 4" key="2">
    <citation type="journal article" date="2013" name="Nature">
        <title>Insights into bilaterian evolution from three spiralian genomes.</title>
        <authorList>
            <person name="Simakov O."/>
            <person name="Marletaz F."/>
            <person name="Cho S.J."/>
            <person name="Edsinger-Gonzales E."/>
            <person name="Havlak P."/>
            <person name="Hellsten U."/>
            <person name="Kuo D.H."/>
            <person name="Larsson T."/>
            <person name="Lv J."/>
            <person name="Arendt D."/>
            <person name="Savage R."/>
            <person name="Osoegawa K."/>
            <person name="de Jong P."/>
            <person name="Grimwood J."/>
            <person name="Chapman J.A."/>
            <person name="Shapiro H."/>
            <person name="Aerts A."/>
            <person name="Otillar R.P."/>
            <person name="Terry A.Y."/>
            <person name="Boore J.L."/>
            <person name="Grigoriev I.V."/>
            <person name="Lindberg D.R."/>
            <person name="Seaver E.C."/>
            <person name="Weisblat D.A."/>
            <person name="Putnam N.H."/>
            <person name="Rokhsar D.S."/>
        </authorList>
    </citation>
    <scope>NUCLEOTIDE SEQUENCE</scope>
    <source>
        <strain evidence="2 4">I ESC-2004</strain>
    </source>
</reference>
<protein>
    <recommendedName>
        <fullName evidence="1">F5/8 type C domain-containing protein</fullName>
    </recommendedName>
</protein>
<reference evidence="4" key="1">
    <citation type="submission" date="2012-12" db="EMBL/GenBank/DDBJ databases">
        <authorList>
            <person name="Hellsten U."/>
            <person name="Grimwood J."/>
            <person name="Chapman J.A."/>
            <person name="Shapiro H."/>
            <person name="Aerts A."/>
            <person name="Otillar R.P."/>
            <person name="Terry A.Y."/>
            <person name="Boore J.L."/>
            <person name="Simakov O."/>
            <person name="Marletaz F."/>
            <person name="Cho S.-J."/>
            <person name="Edsinger-Gonzales E."/>
            <person name="Havlak P."/>
            <person name="Kuo D.-H."/>
            <person name="Larsson T."/>
            <person name="Lv J."/>
            <person name="Arendt D."/>
            <person name="Savage R."/>
            <person name="Osoegawa K."/>
            <person name="de Jong P."/>
            <person name="Lindberg D.R."/>
            <person name="Seaver E.C."/>
            <person name="Weisblat D.A."/>
            <person name="Putnam N.H."/>
            <person name="Grigoriev I.V."/>
            <person name="Rokhsar D.S."/>
        </authorList>
    </citation>
    <scope>NUCLEOTIDE SEQUENCE</scope>
    <source>
        <strain evidence="4">I ESC-2004</strain>
    </source>
</reference>
<dbReference type="PANTHER" id="PTHR24543:SF325">
    <property type="entry name" value="F5_8 TYPE C DOMAIN-CONTAINING PROTEIN"/>
    <property type="match status" value="1"/>
</dbReference>
<dbReference type="SUPFAM" id="SSF49785">
    <property type="entry name" value="Galactose-binding domain-like"/>
    <property type="match status" value="1"/>
</dbReference>
<reference evidence="3" key="3">
    <citation type="submission" date="2015-06" db="UniProtKB">
        <authorList>
            <consortium name="EnsemblMetazoa"/>
        </authorList>
    </citation>
    <scope>IDENTIFICATION</scope>
</reference>
<dbReference type="PROSITE" id="PS50022">
    <property type="entry name" value="FA58C_3"/>
    <property type="match status" value="1"/>
</dbReference>
<dbReference type="EnsemblMetazoa" id="CapteT122135">
    <property type="protein sequence ID" value="CapteP122135"/>
    <property type="gene ID" value="CapteG122135"/>
</dbReference>